<proteinExistence type="predicted"/>
<reference evidence="1 2" key="1">
    <citation type="submission" date="2024-05" db="EMBL/GenBank/DDBJ databases">
        <title>A high-quality chromosomal-level genome assembly of Topmouth culter (Culter alburnus).</title>
        <authorList>
            <person name="Zhao H."/>
        </authorList>
    </citation>
    <scope>NUCLEOTIDE SEQUENCE [LARGE SCALE GENOMIC DNA]</scope>
    <source>
        <strain evidence="1">CATC2023</strain>
        <tissue evidence="1">Muscle</tissue>
    </source>
</reference>
<protein>
    <submittedName>
        <fullName evidence="1">Uncharacterized protein</fullName>
    </submittedName>
</protein>
<keyword evidence="2" id="KW-1185">Reference proteome</keyword>
<dbReference type="Gene3D" id="3.30.70.2760">
    <property type="match status" value="1"/>
</dbReference>
<accession>A0AAW2B710</accession>
<dbReference type="AlphaFoldDB" id="A0AAW2B710"/>
<feature type="non-terminal residue" evidence="1">
    <location>
        <position position="57"/>
    </location>
</feature>
<dbReference type="Proteomes" id="UP001479290">
    <property type="component" value="Unassembled WGS sequence"/>
</dbReference>
<feature type="non-terminal residue" evidence="1">
    <location>
        <position position="1"/>
    </location>
</feature>
<organism evidence="1 2">
    <name type="scientific">Culter alburnus</name>
    <name type="common">Topmouth culter</name>
    <dbReference type="NCBI Taxonomy" id="194366"/>
    <lineage>
        <taxon>Eukaryota</taxon>
        <taxon>Metazoa</taxon>
        <taxon>Chordata</taxon>
        <taxon>Craniata</taxon>
        <taxon>Vertebrata</taxon>
        <taxon>Euteleostomi</taxon>
        <taxon>Actinopterygii</taxon>
        <taxon>Neopterygii</taxon>
        <taxon>Teleostei</taxon>
        <taxon>Ostariophysi</taxon>
        <taxon>Cypriniformes</taxon>
        <taxon>Xenocyprididae</taxon>
        <taxon>Xenocypridinae</taxon>
        <taxon>Culter</taxon>
    </lineage>
</organism>
<evidence type="ECO:0000313" key="1">
    <source>
        <dbReference type="EMBL" id="KAK9981744.1"/>
    </source>
</evidence>
<dbReference type="EMBL" id="JAWDJR010000001">
    <property type="protein sequence ID" value="KAK9981744.1"/>
    <property type="molecule type" value="Genomic_DNA"/>
</dbReference>
<comment type="caution">
    <text evidence="1">The sequence shown here is derived from an EMBL/GenBank/DDBJ whole genome shotgun (WGS) entry which is preliminary data.</text>
</comment>
<gene>
    <name evidence="1" type="ORF">ABG768_001268</name>
</gene>
<name>A0AAW2B710_CULAL</name>
<sequence length="57" mass="6865">VSSLKPKKFHEWLVRVYYKSSDYQNVQQKAEEFFHEWCRKNKFINSGNSAFICICSD</sequence>
<evidence type="ECO:0000313" key="2">
    <source>
        <dbReference type="Proteomes" id="UP001479290"/>
    </source>
</evidence>